<dbReference type="Proteomes" id="UP000568273">
    <property type="component" value="Unassembled WGS sequence"/>
</dbReference>
<evidence type="ECO:0000313" key="2">
    <source>
        <dbReference type="EMBL" id="NMW84162.1"/>
    </source>
</evidence>
<dbReference type="EMBL" id="JABDSR010000001">
    <property type="protein sequence ID" value="NMW84162.1"/>
    <property type="molecule type" value="Genomic_DNA"/>
</dbReference>
<proteinExistence type="predicted"/>
<sequence>MKKSFSILIVGCILFNLVTFVSAQENENNEINNEENGIYYEQPRESIEKFFNDARKETEEKVRLLNSITTFDNYSYEYKTEYSSRERVYANNVLLNGQPRGGTRIDGYININTDKGTPIKLSVSVGLPKVPTVMINVEMGSYTGTNVSGYSIRVPNSYQYFLAYADKTFEVEGHVVYYRLRNSNDEWKVYTTFFPHTLFNEHFYVMPV</sequence>
<reference evidence="2" key="1">
    <citation type="submission" date="2020-04" db="EMBL/GenBank/DDBJ databases">
        <title>Peptoniphilus sp. nov. isolated from swine feces.</title>
        <authorList>
            <person name="Ryu S.W."/>
        </authorList>
    </citation>
    <scope>NUCLEOTIDE SEQUENCE [LARGE SCALE GENOMIC DNA]</scope>
    <source>
        <strain evidence="2">AGMB00490</strain>
    </source>
</reference>
<protein>
    <submittedName>
        <fullName evidence="2">Uncharacterized protein</fullName>
    </submittedName>
</protein>
<gene>
    <name evidence="2" type="ORF">HKO22_00170</name>
</gene>
<keyword evidence="1" id="KW-0732">Signal</keyword>
<evidence type="ECO:0000256" key="1">
    <source>
        <dbReference type="SAM" id="SignalP"/>
    </source>
</evidence>
<name>A0A848RIJ8_9FIRM</name>
<accession>A0A848RIJ8</accession>
<feature type="signal peptide" evidence="1">
    <location>
        <begin position="1"/>
        <end position="23"/>
    </location>
</feature>
<dbReference type="AlphaFoldDB" id="A0A848RIJ8"/>
<keyword evidence="3" id="KW-1185">Reference proteome</keyword>
<comment type="caution">
    <text evidence="2">The sequence shown here is derived from an EMBL/GenBank/DDBJ whole genome shotgun (WGS) entry which is preliminary data.</text>
</comment>
<dbReference type="RefSeq" id="WP_169967628.1">
    <property type="nucleotide sequence ID" value="NZ_JABDSR010000001.1"/>
</dbReference>
<organism evidence="2 3">
    <name type="scientific">Peptoniphilus faecalis</name>
    <dbReference type="NCBI Taxonomy" id="2731255"/>
    <lineage>
        <taxon>Bacteria</taxon>
        <taxon>Bacillati</taxon>
        <taxon>Bacillota</taxon>
        <taxon>Tissierellia</taxon>
        <taxon>Tissierellales</taxon>
        <taxon>Peptoniphilaceae</taxon>
        <taxon>Peptoniphilus</taxon>
    </lineage>
</organism>
<feature type="chain" id="PRO_5032315283" evidence="1">
    <location>
        <begin position="24"/>
        <end position="208"/>
    </location>
</feature>
<evidence type="ECO:0000313" key="3">
    <source>
        <dbReference type="Proteomes" id="UP000568273"/>
    </source>
</evidence>